<feature type="compositionally biased region" description="Acidic residues" evidence="1">
    <location>
        <begin position="460"/>
        <end position="471"/>
    </location>
</feature>
<dbReference type="Proteomes" id="UP001363622">
    <property type="component" value="Unassembled WGS sequence"/>
</dbReference>
<reference evidence="2 3" key="1">
    <citation type="submission" date="2024-04" db="EMBL/GenBank/DDBJ databases">
        <title>Phyllosticta paracitricarpa is synonymous to the EU quarantine fungus P. citricarpa based on phylogenomic analyses.</title>
        <authorList>
            <consortium name="Lawrence Berkeley National Laboratory"/>
            <person name="Van Ingen-Buijs V.A."/>
            <person name="Van Westerhoven A.C."/>
            <person name="Haridas S."/>
            <person name="Skiadas P."/>
            <person name="Martin F."/>
            <person name="Groenewald J.Z."/>
            <person name="Crous P.W."/>
            <person name="Seidl M.F."/>
        </authorList>
    </citation>
    <scope>NUCLEOTIDE SEQUENCE [LARGE SCALE GENOMIC DNA]</scope>
    <source>
        <strain evidence="2 3">CBS 123371</strain>
    </source>
</reference>
<sequence length="608" mass="70993">MRMEENETIDELWHRVYDVEKQLSYKLLPQGPNVQPLIDQWVARLTPTLVARLKQRTNEQIVFQARLCAYEEKLGYVSLNRDCISEKKLSYASRAIVRETRCGRAAAGTKPEESPPPVLFTFGGATSQPGPLNTTTTILSVGSTHDELGFRSILSLAATMASVQSANGPPHAKLPQEYLDLRMRNDEKFKDFYWRVRKFEKKLGFQPDTTDQQATIELWLSRLSLHLFDKIRKDKDAFKFETVYHLFERCCSIECHDKVREVQSMTSKRFNVRKAGNWALFEAEIDYREKLLGYLDIVDPEERWEKRRIDSWLVRLLPSDLEMLRLYTNGLENIKTEQELLESLRQVEFGQNWKELKVNPRLSRYWWNIQAENFAGQQEAATQLADNKPRKNKKSRAIEGDDDEYGEEDEYKVPAVNGKSRKQKKGRHVEEDGAMEQMASPTVVQDKSRTRKKGRKIKEEEEEEEEEEDDEQKASPPFVKERSRKGRKRVHFEDDDDQVEESPVPTAKDKSRKRKKGRKVQDDEKEADQQVVSAPFAKEKSRKRKKPRQVDEEEEPVASPPATKDKSRKRKRSRHVEVDSDASSSDVDEKPRKKHKKSRSERHGKRRK</sequence>
<evidence type="ECO:0000313" key="3">
    <source>
        <dbReference type="Proteomes" id="UP001363622"/>
    </source>
</evidence>
<evidence type="ECO:0000313" key="2">
    <source>
        <dbReference type="EMBL" id="KAK7510136.1"/>
    </source>
</evidence>
<protein>
    <submittedName>
        <fullName evidence="2">Uncharacterized protein</fullName>
    </submittedName>
</protein>
<feature type="compositionally biased region" description="Basic residues" evidence="1">
    <location>
        <begin position="592"/>
        <end position="608"/>
    </location>
</feature>
<organism evidence="2 3">
    <name type="scientific">Phyllosticta citriasiana</name>
    <dbReference type="NCBI Taxonomy" id="595635"/>
    <lineage>
        <taxon>Eukaryota</taxon>
        <taxon>Fungi</taxon>
        <taxon>Dikarya</taxon>
        <taxon>Ascomycota</taxon>
        <taxon>Pezizomycotina</taxon>
        <taxon>Dothideomycetes</taxon>
        <taxon>Dothideomycetes incertae sedis</taxon>
        <taxon>Botryosphaeriales</taxon>
        <taxon>Phyllostictaceae</taxon>
        <taxon>Phyllosticta</taxon>
    </lineage>
</organism>
<comment type="caution">
    <text evidence="2">The sequence shown here is derived from an EMBL/GenBank/DDBJ whole genome shotgun (WGS) entry which is preliminary data.</text>
</comment>
<proteinExistence type="predicted"/>
<name>A0ABR1K8W0_9PEZI</name>
<feature type="region of interest" description="Disordered" evidence="1">
    <location>
        <begin position="380"/>
        <end position="608"/>
    </location>
</feature>
<gene>
    <name evidence="2" type="ORF">IWZ03DRAFT_363650</name>
</gene>
<keyword evidence="3" id="KW-1185">Reference proteome</keyword>
<dbReference type="EMBL" id="JBBPHU010000015">
    <property type="protein sequence ID" value="KAK7510136.1"/>
    <property type="molecule type" value="Genomic_DNA"/>
</dbReference>
<feature type="compositionally biased region" description="Acidic residues" evidence="1">
    <location>
        <begin position="400"/>
        <end position="410"/>
    </location>
</feature>
<accession>A0ABR1K8W0</accession>
<evidence type="ECO:0000256" key="1">
    <source>
        <dbReference type="SAM" id="MobiDB-lite"/>
    </source>
</evidence>